<dbReference type="RefSeq" id="XP_033580953.1">
    <property type="nucleotide sequence ID" value="XM_033717544.1"/>
</dbReference>
<protein>
    <recommendedName>
        <fullName evidence="3">ELYS-like domain-containing protein</fullName>
    </recommendedName>
</protein>
<reference evidence="6" key="3">
    <citation type="submission" date="2025-04" db="UniProtKB">
        <authorList>
            <consortium name="RefSeq"/>
        </authorList>
    </citation>
    <scope>IDENTIFICATION</scope>
    <source>
        <strain evidence="6">CBS 304.34</strain>
    </source>
</reference>
<reference evidence="4 6" key="1">
    <citation type="journal article" date="2020" name="Stud. Mycol.">
        <title>101 Dothideomycetes genomes: a test case for predicting lifestyles and emergence of pathogens.</title>
        <authorList>
            <person name="Haridas S."/>
            <person name="Albert R."/>
            <person name="Binder M."/>
            <person name="Bloem J."/>
            <person name="Labutti K."/>
            <person name="Salamov A."/>
            <person name="Andreopoulos B."/>
            <person name="Baker S."/>
            <person name="Barry K."/>
            <person name="Bills G."/>
            <person name="Bluhm B."/>
            <person name="Cannon C."/>
            <person name="Castanera R."/>
            <person name="Culley D."/>
            <person name="Daum C."/>
            <person name="Ezra D."/>
            <person name="Gonzalez J."/>
            <person name="Henrissat B."/>
            <person name="Kuo A."/>
            <person name="Liang C."/>
            <person name="Lipzen A."/>
            <person name="Lutzoni F."/>
            <person name="Magnuson J."/>
            <person name="Mondo S."/>
            <person name="Nolan M."/>
            <person name="Ohm R."/>
            <person name="Pangilinan J."/>
            <person name="Park H.-J."/>
            <person name="Ramirez L."/>
            <person name="Alfaro M."/>
            <person name="Sun H."/>
            <person name="Tritt A."/>
            <person name="Yoshinaga Y."/>
            <person name="Zwiers L.-H."/>
            <person name="Turgeon B."/>
            <person name="Goodwin S."/>
            <person name="Spatafora J."/>
            <person name="Crous P."/>
            <person name="Grigoriev I."/>
        </authorList>
    </citation>
    <scope>NUCLEOTIDE SEQUENCE</scope>
    <source>
        <strain evidence="4 6">CBS 304.34</strain>
    </source>
</reference>
<reference evidence="6" key="2">
    <citation type="submission" date="2020-04" db="EMBL/GenBank/DDBJ databases">
        <authorList>
            <consortium name="NCBI Genome Project"/>
        </authorList>
    </citation>
    <scope>NUCLEOTIDE SEQUENCE</scope>
    <source>
        <strain evidence="6">CBS 304.34</strain>
    </source>
</reference>
<keyword evidence="5" id="KW-1185">Reference proteome</keyword>
<accession>A0A6A6YZS8</accession>
<dbReference type="Pfam" id="PF13934">
    <property type="entry name" value="ELYS"/>
    <property type="match status" value="1"/>
</dbReference>
<gene>
    <name evidence="4 6" type="ORF">BDZ99DRAFT_436665</name>
</gene>
<dbReference type="GeneID" id="54458437"/>
<proteinExistence type="predicted"/>
<evidence type="ECO:0000256" key="2">
    <source>
        <dbReference type="ARBA" id="ARBA00023242"/>
    </source>
</evidence>
<evidence type="ECO:0000259" key="3">
    <source>
        <dbReference type="Pfam" id="PF13934"/>
    </source>
</evidence>
<feature type="domain" description="ELYS-like" evidence="3">
    <location>
        <begin position="37"/>
        <end position="257"/>
    </location>
</feature>
<evidence type="ECO:0000256" key="1">
    <source>
        <dbReference type="ARBA" id="ARBA00004123"/>
    </source>
</evidence>
<organism evidence="4">
    <name type="scientific">Mytilinidion resinicola</name>
    <dbReference type="NCBI Taxonomy" id="574789"/>
    <lineage>
        <taxon>Eukaryota</taxon>
        <taxon>Fungi</taxon>
        <taxon>Dikarya</taxon>
        <taxon>Ascomycota</taxon>
        <taxon>Pezizomycotina</taxon>
        <taxon>Dothideomycetes</taxon>
        <taxon>Pleosporomycetidae</taxon>
        <taxon>Mytilinidiales</taxon>
        <taxon>Mytilinidiaceae</taxon>
        <taxon>Mytilinidion</taxon>
    </lineage>
</organism>
<evidence type="ECO:0000313" key="5">
    <source>
        <dbReference type="Proteomes" id="UP000504636"/>
    </source>
</evidence>
<dbReference type="EMBL" id="MU003695">
    <property type="protein sequence ID" value="KAF2813989.1"/>
    <property type="molecule type" value="Genomic_DNA"/>
</dbReference>
<dbReference type="AlphaFoldDB" id="A0A6A6YZS8"/>
<dbReference type="OrthoDB" id="20729at2759"/>
<dbReference type="GO" id="GO:0005634">
    <property type="term" value="C:nucleus"/>
    <property type="evidence" value="ECO:0007669"/>
    <property type="project" value="UniProtKB-SubCell"/>
</dbReference>
<name>A0A6A6YZS8_9PEZI</name>
<dbReference type="Proteomes" id="UP000504636">
    <property type="component" value="Unplaced"/>
</dbReference>
<sequence length="322" mass="36451">MLDISKYKEVFPPAVAHGYPENLYNDIIANRRKLDNKLFFDRLVDTLGVKVGHHYPPRTPSDLTSLHKTITHAPIPDPQKQCLLFYLLKDLSPSTHTEHELAAAFATKTLMPQKLWTFMEGLHALDRQQFMTAVEFLSHPSLLPTFTEEVLECLLKHARGGEDEKLALAYFHAVRPPLERKEVRDTFVDYLAERSVVEAFYFVRGRPEDERRGLLEIVVASALGAFAGARKAARGAEIVDLPLEEEEEGWVEEYLVEGKGRNLHGARDTVMARRIATGRYREALHDGGVKGRRYDGVTWDVVKDGLARGLGDRGHEKPFVVV</sequence>
<dbReference type="InterPro" id="IPR025151">
    <property type="entry name" value="ELYS_dom"/>
</dbReference>
<evidence type="ECO:0000313" key="6">
    <source>
        <dbReference type="RefSeq" id="XP_033580953.1"/>
    </source>
</evidence>
<evidence type="ECO:0000313" key="4">
    <source>
        <dbReference type="EMBL" id="KAF2813989.1"/>
    </source>
</evidence>
<comment type="subcellular location">
    <subcellularLocation>
        <location evidence="1">Nucleus</location>
    </subcellularLocation>
</comment>
<keyword evidence="2" id="KW-0539">Nucleus</keyword>